<evidence type="ECO:0000313" key="2">
    <source>
        <dbReference type="EMBL" id="MBP2241514.1"/>
    </source>
</evidence>
<accession>A0ABS4RGR3</accession>
<organism evidence="2 3">
    <name type="scientific">Cytobacillus eiseniae</name>
    <dbReference type="NCBI Taxonomy" id="762947"/>
    <lineage>
        <taxon>Bacteria</taxon>
        <taxon>Bacillati</taxon>
        <taxon>Bacillota</taxon>
        <taxon>Bacilli</taxon>
        <taxon>Bacillales</taxon>
        <taxon>Bacillaceae</taxon>
        <taxon>Cytobacillus</taxon>
    </lineage>
</organism>
<dbReference type="EMBL" id="JAGIKZ010000010">
    <property type="protein sequence ID" value="MBP2241514.1"/>
    <property type="molecule type" value="Genomic_DNA"/>
</dbReference>
<gene>
    <name evidence="2" type="ORF">J2Z40_002077</name>
</gene>
<dbReference type="RefSeq" id="WP_066400052.1">
    <property type="nucleotide sequence ID" value="NZ_JAGIKZ010000010.1"/>
</dbReference>
<keyword evidence="1" id="KW-0472">Membrane</keyword>
<name>A0ABS4RGR3_9BACI</name>
<proteinExistence type="predicted"/>
<keyword evidence="1" id="KW-0812">Transmembrane</keyword>
<evidence type="ECO:0000256" key="1">
    <source>
        <dbReference type="SAM" id="Phobius"/>
    </source>
</evidence>
<sequence>MIGYFSFTVVIIGLIAALVITRKESITHNKLTKKGMYKLGIILAVVFFSVVTEVFLTPESWL</sequence>
<comment type="caution">
    <text evidence="2">The sequence shown here is derived from an EMBL/GenBank/DDBJ whole genome shotgun (WGS) entry which is preliminary data.</text>
</comment>
<protein>
    <submittedName>
        <fullName evidence="2">Uncharacterized protein</fullName>
    </submittedName>
</protein>
<evidence type="ECO:0000313" key="3">
    <source>
        <dbReference type="Proteomes" id="UP001519293"/>
    </source>
</evidence>
<keyword evidence="3" id="KW-1185">Reference proteome</keyword>
<dbReference type="Proteomes" id="UP001519293">
    <property type="component" value="Unassembled WGS sequence"/>
</dbReference>
<reference evidence="2 3" key="1">
    <citation type="submission" date="2021-03" db="EMBL/GenBank/DDBJ databases">
        <title>Genomic Encyclopedia of Type Strains, Phase IV (KMG-IV): sequencing the most valuable type-strain genomes for metagenomic binning, comparative biology and taxonomic classification.</title>
        <authorList>
            <person name="Goeker M."/>
        </authorList>
    </citation>
    <scope>NUCLEOTIDE SEQUENCE [LARGE SCALE GENOMIC DNA]</scope>
    <source>
        <strain evidence="2 3">DSM 26675</strain>
    </source>
</reference>
<keyword evidence="1" id="KW-1133">Transmembrane helix</keyword>
<feature type="transmembrane region" description="Helical" evidence="1">
    <location>
        <begin position="35"/>
        <end position="56"/>
    </location>
</feature>
<feature type="transmembrane region" description="Helical" evidence="1">
    <location>
        <begin position="6"/>
        <end position="23"/>
    </location>
</feature>